<keyword evidence="2" id="KW-1185">Reference proteome</keyword>
<gene>
    <name evidence="1" type="ORF">L6164_020423</name>
</gene>
<evidence type="ECO:0000313" key="1">
    <source>
        <dbReference type="EMBL" id="KAI4328026.1"/>
    </source>
</evidence>
<accession>A0ACB9MVG7</accession>
<name>A0ACB9MVG7_BAUVA</name>
<evidence type="ECO:0000313" key="2">
    <source>
        <dbReference type="Proteomes" id="UP000828941"/>
    </source>
</evidence>
<dbReference type="EMBL" id="CM039433">
    <property type="protein sequence ID" value="KAI4328026.1"/>
    <property type="molecule type" value="Genomic_DNA"/>
</dbReference>
<organism evidence="1 2">
    <name type="scientific">Bauhinia variegata</name>
    <name type="common">Purple orchid tree</name>
    <name type="synonym">Phanera variegata</name>
    <dbReference type="NCBI Taxonomy" id="167791"/>
    <lineage>
        <taxon>Eukaryota</taxon>
        <taxon>Viridiplantae</taxon>
        <taxon>Streptophyta</taxon>
        <taxon>Embryophyta</taxon>
        <taxon>Tracheophyta</taxon>
        <taxon>Spermatophyta</taxon>
        <taxon>Magnoliopsida</taxon>
        <taxon>eudicotyledons</taxon>
        <taxon>Gunneridae</taxon>
        <taxon>Pentapetalae</taxon>
        <taxon>rosids</taxon>
        <taxon>fabids</taxon>
        <taxon>Fabales</taxon>
        <taxon>Fabaceae</taxon>
        <taxon>Cercidoideae</taxon>
        <taxon>Cercideae</taxon>
        <taxon>Bauhiniinae</taxon>
        <taxon>Bauhinia</taxon>
    </lineage>
</organism>
<comment type="caution">
    <text evidence="1">The sequence shown here is derived from an EMBL/GenBank/DDBJ whole genome shotgun (WGS) entry which is preliminary data.</text>
</comment>
<reference evidence="1 2" key="1">
    <citation type="journal article" date="2022" name="DNA Res.">
        <title>Chromosomal-level genome assembly of the orchid tree Bauhinia variegata (Leguminosae; Cercidoideae) supports the allotetraploid origin hypothesis of Bauhinia.</title>
        <authorList>
            <person name="Zhong Y."/>
            <person name="Chen Y."/>
            <person name="Zheng D."/>
            <person name="Pang J."/>
            <person name="Liu Y."/>
            <person name="Luo S."/>
            <person name="Meng S."/>
            <person name="Qian L."/>
            <person name="Wei D."/>
            <person name="Dai S."/>
            <person name="Zhou R."/>
        </authorList>
    </citation>
    <scope>NUCLEOTIDE SEQUENCE [LARGE SCALE GENOMIC DNA]</scope>
    <source>
        <strain evidence="1">BV-YZ2020</strain>
    </source>
</reference>
<dbReference type="Proteomes" id="UP000828941">
    <property type="component" value="Chromosome 8"/>
</dbReference>
<proteinExistence type="predicted"/>
<sequence>MASSMSTTGPSSVAQANPLCLSKKTMFNLSSVPSSSTFFSTSYPRVSSASPAKLCSISLRSSARNLACSCSIYSLKVKAKEELVDSEDSSSSIAASVSASRTFLNARTENELLSGIRKEAEAGSLPSNLAIGMEELYHTYKNAVFQSGDPRADETVLSTMSVILDRVYLDIMDPFVFQPYHKAIREPFDYYKFGQNYIRPLTDLRNSYVGNISLFYEMEEKLKQGHNIVLMSNHQTEADPAIIALLLETAVPYIAENLIYVAGDRVITDPLCKPFSMGRNLICVYSKKHMYDHPELVEMKRSANTRSLKEMTVLLRGGSQIFWIAPSGGRDRPDPLTGEWVPAPFDVSSADNMRRLVEHAGPPGHVYPLAILCHDIMPPPRQVEKEIGERRDISFSGAGLSASPEISFSEISATCKNSEEAKEAYSQTLYNSVTEQYNVLKSAIHGQKGFEASTPNVSLLQPWI</sequence>
<protein>
    <submittedName>
        <fullName evidence="1">Uncharacterized protein</fullName>
    </submittedName>
</protein>